<dbReference type="Proteomes" id="UP000658278">
    <property type="component" value="Unassembled WGS sequence"/>
</dbReference>
<proteinExistence type="predicted"/>
<protein>
    <submittedName>
        <fullName evidence="2">Uncharacterized protein</fullName>
    </submittedName>
</protein>
<keyword evidence="1" id="KW-1133">Transmembrane helix</keyword>
<organism evidence="2 3">
    <name type="scientific">Haloferula rosea</name>
    <dbReference type="NCBI Taxonomy" id="490093"/>
    <lineage>
        <taxon>Bacteria</taxon>
        <taxon>Pseudomonadati</taxon>
        <taxon>Verrucomicrobiota</taxon>
        <taxon>Verrucomicrobiia</taxon>
        <taxon>Verrucomicrobiales</taxon>
        <taxon>Verrucomicrobiaceae</taxon>
        <taxon>Haloferula</taxon>
    </lineage>
</organism>
<comment type="caution">
    <text evidence="2">The sequence shown here is derived from an EMBL/GenBank/DDBJ whole genome shotgun (WGS) entry which is preliminary data.</text>
</comment>
<reference evidence="2" key="1">
    <citation type="submission" date="2021-01" db="EMBL/GenBank/DDBJ databases">
        <title>Modified the classification status of verrucomicrobia.</title>
        <authorList>
            <person name="Feng X."/>
        </authorList>
    </citation>
    <scope>NUCLEOTIDE SEQUENCE</scope>
    <source>
        <strain evidence="2">KCTC 22201</strain>
    </source>
</reference>
<evidence type="ECO:0000313" key="3">
    <source>
        <dbReference type="Proteomes" id="UP000658278"/>
    </source>
</evidence>
<accession>A0A934RDR8</accession>
<keyword evidence="1" id="KW-0472">Membrane</keyword>
<evidence type="ECO:0000256" key="1">
    <source>
        <dbReference type="SAM" id="Phobius"/>
    </source>
</evidence>
<sequence>MHEAPADLSNFLIASVLIAWPTALLMTWWLRRRCARKLERIGEASSEEILAELDTAYAPQSGITIRTQTEYLPYLVETIREQIDHGLGDQQVQSLIERIDHQRPHHERHAVFPVENKGVTSNLSLQWVRDAQDRIELKVRAAPGIIRALRSHKKRIPRAKPARVKG</sequence>
<dbReference type="EMBL" id="JAENII010000003">
    <property type="protein sequence ID" value="MBK1826560.1"/>
    <property type="molecule type" value="Genomic_DNA"/>
</dbReference>
<feature type="transmembrane region" description="Helical" evidence="1">
    <location>
        <begin position="12"/>
        <end position="30"/>
    </location>
</feature>
<keyword evidence="3" id="KW-1185">Reference proteome</keyword>
<dbReference type="RefSeq" id="WP_200277638.1">
    <property type="nucleotide sequence ID" value="NZ_JAENII010000003.1"/>
</dbReference>
<gene>
    <name evidence="2" type="ORF">JIN81_05995</name>
</gene>
<name>A0A934RDR8_9BACT</name>
<dbReference type="AlphaFoldDB" id="A0A934RDR8"/>
<evidence type="ECO:0000313" key="2">
    <source>
        <dbReference type="EMBL" id="MBK1826560.1"/>
    </source>
</evidence>
<keyword evidence="1" id="KW-0812">Transmembrane</keyword>